<feature type="compositionally biased region" description="Polar residues" evidence="2">
    <location>
        <begin position="283"/>
        <end position="302"/>
    </location>
</feature>
<evidence type="ECO:0000313" key="3">
    <source>
        <dbReference type="EMBL" id="KYQ59176.1"/>
    </source>
</evidence>
<accession>A0A151XFL9</accession>
<feature type="compositionally biased region" description="Basic and acidic residues" evidence="2">
    <location>
        <begin position="1432"/>
        <end position="1444"/>
    </location>
</feature>
<protein>
    <submittedName>
        <fullName evidence="3">Uncharacterized protein</fullName>
    </submittedName>
</protein>
<evidence type="ECO:0000256" key="2">
    <source>
        <dbReference type="SAM" id="MobiDB-lite"/>
    </source>
</evidence>
<feature type="region of interest" description="Disordered" evidence="2">
    <location>
        <begin position="1431"/>
        <end position="1454"/>
    </location>
</feature>
<organism evidence="3 4">
    <name type="scientific">Mycetomoellerius zeteki</name>
    <dbReference type="NCBI Taxonomy" id="64791"/>
    <lineage>
        <taxon>Eukaryota</taxon>
        <taxon>Metazoa</taxon>
        <taxon>Ecdysozoa</taxon>
        <taxon>Arthropoda</taxon>
        <taxon>Hexapoda</taxon>
        <taxon>Insecta</taxon>
        <taxon>Pterygota</taxon>
        <taxon>Neoptera</taxon>
        <taxon>Endopterygota</taxon>
        <taxon>Hymenoptera</taxon>
        <taxon>Apocrita</taxon>
        <taxon>Aculeata</taxon>
        <taxon>Formicoidea</taxon>
        <taxon>Formicidae</taxon>
        <taxon>Myrmicinae</taxon>
        <taxon>Mycetomoellerius</taxon>
    </lineage>
</organism>
<keyword evidence="4" id="KW-1185">Reference proteome</keyword>
<feature type="region of interest" description="Disordered" evidence="2">
    <location>
        <begin position="488"/>
        <end position="508"/>
    </location>
</feature>
<feature type="region of interest" description="Disordered" evidence="2">
    <location>
        <begin position="283"/>
        <end position="309"/>
    </location>
</feature>
<feature type="compositionally biased region" description="Polar residues" evidence="2">
    <location>
        <begin position="490"/>
        <end position="507"/>
    </location>
</feature>
<dbReference type="EMBL" id="KQ982182">
    <property type="protein sequence ID" value="KYQ59176.1"/>
    <property type="molecule type" value="Genomic_DNA"/>
</dbReference>
<gene>
    <name evidence="3" type="ORF">ALC60_01762</name>
</gene>
<feature type="region of interest" description="Disordered" evidence="2">
    <location>
        <begin position="1488"/>
        <end position="1539"/>
    </location>
</feature>
<reference evidence="3 4" key="1">
    <citation type="submission" date="2015-09" db="EMBL/GenBank/DDBJ databases">
        <title>Trachymyrmex zeteki WGS genome.</title>
        <authorList>
            <person name="Nygaard S."/>
            <person name="Hu H."/>
            <person name="Boomsma J."/>
            <person name="Zhang G."/>
        </authorList>
    </citation>
    <scope>NUCLEOTIDE SEQUENCE [LARGE SCALE GENOMIC DNA]</scope>
    <source>
        <strain evidence="3">Tzet28-1</strain>
        <tissue evidence="3">Whole body</tissue>
    </source>
</reference>
<feature type="region of interest" description="Disordered" evidence="2">
    <location>
        <begin position="957"/>
        <end position="982"/>
    </location>
</feature>
<proteinExistence type="predicted"/>
<evidence type="ECO:0000313" key="4">
    <source>
        <dbReference type="Proteomes" id="UP000075809"/>
    </source>
</evidence>
<dbReference type="STRING" id="64791.A0A151XFL9"/>
<feature type="coiled-coil region" evidence="1">
    <location>
        <begin position="559"/>
        <end position="586"/>
    </location>
</feature>
<evidence type="ECO:0000256" key="1">
    <source>
        <dbReference type="SAM" id="Coils"/>
    </source>
</evidence>
<sequence>DIKNAMFNNEEGSKRNSDDAKLTTVQLFPWVSEFKKMCKCIYANKSMASLAELMQYYIRNVSISVNECYTKPLRAAKLKDSISETLLLFLYIYRELSEDRNKSIYLNNMSDLLALYIDMELKASKKSKEGHSRICTRLISCLYVYLEHSTEHLLDTLIKTQCMCQGYHRILDPILTKVIKNIPKHPKSNIMYIRYLLIYCLWKKINSDIDVKSNITTTAIASLGTPPATFPPCVLKDILPKVPKCQPKNSVKYLMRRKFDIKKCCEKFIQFCKESKGDTCQQQSENASTIPSSSKETTSLLEVTSRENKNTERIENKLVSSDKDVESNSIVSDNLKSSNLTEQTNVKSLGTMSTNISVTRTISKSMKPKVLPRKKAKKSNKIVLIDLTTDIAFERCIKKRKSRKVAWLEEVKKKFDAKSIRASRKIKKQQKAKNSLKKITNQQLEDLLQPVHATENTISKNDSSTSTIQDMKLNNEQIKSMHLDAKHKNTSVNGNNTISTKQSVDMNSSDKSETVDMLHCTVSSSVIVDRLQSNKSKPSKNSLLDISNDANEASKCHDVNTLEAKNEKINKNKDNTQTVIKRLMEKDTPPETYKRVESLRKICDLGTEHSKTVNTPSICAQDDSKDEDDNSNHNANYLSTTKDKLSPHVASSLEHTHCKNNTKNETNDAKLDDEKMEDFGNEKCVQEDICEIQCLKSTTVDSEVNKEKFAVSATAAETLTTTTVSNVEILINDATESERLQQSCITENTRHPQESESQDKYVSTSHDVANNTVSINITNGDHSNVQTDLKVDTCVEVSDDIKDSRFSNRKIRETIFENHTADKKNISNILDMSLCSKDEEVNDIDLKADHKENVEIESNRNCGRECNVEKLVERSSVLCKKVDKMHDHKSPKESYKISRMKNIQDSSAGKCIIQDSELHDNIDGLSLLANVIASQHVSHLKTERDLKYEQIKVKDYASLRNSPNNQTTDDEADTNDSSNTVSQILENPSTEVINRIVGIYPEDALDKVALHVEVTSTTDPDDRENNPSNSVSHIVETTLNYETDTISNNLSMVENNVQSIKENTNVILNGETVVLLQKSPNSNLYIINKAVENARDHNSDDESCPIKEKSWMIPPEDYASFEVVNTSEHISFNLDLPQYNKELSCQENKYSVGRKKGIKIEPEEESSLMSITEMKSYGKKGSLSADVLPATQIYQDTNVANISISKSVDKRKSKSILTYRQNIKQEFSNHITPNCGIQGCNGIHSHSHEVIDPQHSLHIPVTHPTTIPSIYGNCAAGTDLLQTSAVQEHDRTKSEAVINKLYDDQILRKRVLQNNTLEKLDMPRESEKLFKKDMENKLPLKKRLKAHAMMSMTYEKIPIKTEKLDNYPGIPMMSIAALEKINGTQKHPTQIIKSYELSSNEEDNPHGSYHFNSNIVRRDYYKDIHISNTHNLTKESTRNHERQFRPNGDQPNAVCLESCQDRTPAQHRDVTNPTSLKHITTETIEQDSACKKAKKTQSSIRQTRSSKRNVPKVNYCYTDVDPEWNPSGESKRKRKKTSR</sequence>
<feature type="region of interest" description="Disordered" evidence="2">
    <location>
        <begin position="614"/>
        <end position="669"/>
    </location>
</feature>
<feature type="non-terminal residue" evidence="3">
    <location>
        <position position="1"/>
    </location>
</feature>
<dbReference type="Proteomes" id="UP000075809">
    <property type="component" value="Unassembled WGS sequence"/>
</dbReference>
<name>A0A151XFL9_9HYME</name>
<keyword evidence="1" id="KW-0175">Coiled coil</keyword>